<comment type="caution">
    <text evidence="2">The sequence shown here is derived from an EMBL/GenBank/DDBJ whole genome shotgun (WGS) entry which is preliminary data.</text>
</comment>
<protein>
    <recommendedName>
        <fullName evidence="4">DUF4365 domain-containing protein</fullName>
    </recommendedName>
</protein>
<reference evidence="3" key="1">
    <citation type="journal article" date="2019" name="Int. J. Syst. Evol. Microbiol.">
        <title>The Global Catalogue of Microorganisms (GCM) 10K type strain sequencing project: providing services to taxonomists for standard genome sequencing and annotation.</title>
        <authorList>
            <consortium name="The Broad Institute Genomics Platform"/>
            <consortium name="The Broad Institute Genome Sequencing Center for Infectious Disease"/>
            <person name="Wu L."/>
            <person name="Ma J."/>
        </authorList>
    </citation>
    <scope>NUCLEOTIDE SEQUENCE [LARGE SCALE GENOMIC DNA]</scope>
    <source>
        <strain evidence="3">CGMCC 4.7371</strain>
    </source>
</reference>
<keyword evidence="3" id="KW-1185">Reference proteome</keyword>
<dbReference type="EMBL" id="BMNI01000001">
    <property type="protein sequence ID" value="GGO85409.1"/>
    <property type="molecule type" value="Genomic_DNA"/>
</dbReference>
<organism evidence="2 3">
    <name type="scientific">Nocardioides phosphati</name>
    <dbReference type="NCBI Taxonomy" id="1867775"/>
    <lineage>
        <taxon>Bacteria</taxon>
        <taxon>Bacillati</taxon>
        <taxon>Actinomycetota</taxon>
        <taxon>Actinomycetes</taxon>
        <taxon>Propionibacteriales</taxon>
        <taxon>Nocardioidaceae</taxon>
        <taxon>Nocardioides</taxon>
    </lineage>
</organism>
<dbReference type="Proteomes" id="UP000655410">
    <property type="component" value="Unassembled WGS sequence"/>
</dbReference>
<evidence type="ECO:0008006" key="4">
    <source>
        <dbReference type="Google" id="ProtNLM"/>
    </source>
</evidence>
<name>A0ABQ2N5L1_9ACTN</name>
<feature type="region of interest" description="Disordered" evidence="1">
    <location>
        <begin position="293"/>
        <end position="320"/>
    </location>
</feature>
<evidence type="ECO:0000256" key="1">
    <source>
        <dbReference type="SAM" id="MobiDB-lite"/>
    </source>
</evidence>
<sequence>MTHQQVLASFTRIREAAEAHMDELDELGHGWAEESVTDVAVHRGHPHVKVIKFNRRQEATVGGDYLWWWLDRSSSLCFGMLVQAKRLTRSPSSWRVDINHNDGKQYSDLLRSSHQLQVPALYGIYTGGRVFRADLPCFHADQPDCLGCRRMAISMITAYQLGGAWSRTSPTDTAALVFSDALPLEDLVDPDRPAGPVRDLNLPEIPEGQLREFLLNDQAGPLEVAKRIFRAVSEHRRGAFRAASAEPTFVPGEPLFLEVPEDPGHFPDSYFRHVLQGVRRRPPKYVQELRRRPDVPDIDPGTSGYMVAAQPPPQPRRPRELDGLNIAGVVLVTM</sequence>
<gene>
    <name evidence="2" type="ORF">GCM10011584_05310</name>
</gene>
<dbReference type="InterPro" id="IPR046723">
    <property type="entry name" value="DUF6615"/>
</dbReference>
<proteinExistence type="predicted"/>
<accession>A0ABQ2N5L1</accession>
<dbReference type="Pfam" id="PF20320">
    <property type="entry name" value="DUF6615"/>
    <property type="match status" value="1"/>
</dbReference>
<evidence type="ECO:0000313" key="2">
    <source>
        <dbReference type="EMBL" id="GGO85409.1"/>
    </source>
</evidence>
<evidence type="ECO:0000313" key="3">
    <source>
        <dbReference type="Proteomes" id="UP000655410"/>
    </source>
</evidence>